<protein>
    <recommendedName>
        <fullName evidence="3">Late embryogenesis abundant protein LEA-2 subgroup domain-containing protein</fullName>
    </recommendedName>
</protein>
<reference evidence="1 2" key="1">
    <citation type="submission" date="2016-01" db="EMBL/GenBank/DDBJ databases">
        <authorList>
            <person name="Oliw E.H."/>
        </authorList>
    </citation>
    <scope>NUCLEOTIDE SEQUENCE [LARGE SCALE GENOMIC DNA]</scope>
    <source>
        <strain evidence="1 2">DY10</strain>
    </source>
</reference>
<sequence length="167" mass="18669">MLLHDARCFLNEKATVRNLLTLLQSIIHYPIYMATITNVQLSIDNVSGQKRRKVTVKYQLRFNPREEAAGTVFDEKVVLRGDDPIFDDERAIIASTFVKAQPGVVSRSFSKMVSQNRLDEDGDTIIFGVPVLVLRDELYARVTLTPFEPRGARADSNVVTGQFGPGA</sequence>
<evidence type="ECO:0000313" key="2">
    <source>
        <dbReference type="Proteomes" id="UP000187941"/>
    </source>
</evidence>
<name>A0A1P9X262_9BACT</name>
<organism evidence="1 2">
    <name type="scientific">Spirosoma montaniterrae</name>
    <dbReference type="NCBI Taxonomy" id="1178516"/>
    <lineage>
        <taxon>Bacteria</taxon>
        <taxon>Pseudomonadati</taxon>
        <taxon>Bacteroidota</taxon>
        <taxon>Cytophagia</taxon>
        <taxon>Cytophagales</taxon>
        <taxon>Cytophagaceae</taxon>
        <taxon>Spirosoma</taxon>
    </lineage>
</organism>
<evidence type="ECO:0008006" key="3">
    <source>
        <dbReference type="Google" id="ProtNLM"/>
    </source>
</evidence>
<accession>A0A1P9X262</accession>
<gene>
    <name evidence="1" type="ORF">AWR27_21800</name>
</gene>
<dbReference type="AlphaFoldDB" id="A0A1P9X262"/>
<dbReference type="EMBL" id="CP014263">
    <property type="protein sequence ID" value="AQG81701.1"/>
    <property type="molecule type" value="Genomic_DNA"/>
</dbReference>
<dbReference type="KEGG" id="smon:AWR27_21800"/>
<keyword evidence="2" id="KW-1185">Reference proteome</keyword>
<proteinExistence type="predicted"/>
<evidence type="ECO:0000313" key="1">
    <source>
        <dbReference type="EMBL" id="AQG81701.1"/>
    </source>
</evidence>
<dbReference type="Proteomes" id="UP000187941">
    <property type="component" value="Chromosome"/>
</dbReference>